<dbReference type="FunFam" id="1.20.120.1080:FF:000002">
    <property type="entry name" value="Putative ATP-dependent RNA helicase DHX36"/>
    <property type="match status" value="1"/>
</dbReference>
<dbReference type="Gene3D" id="3.40.50.300">
    <property type="entry name" value="P-loop containing nucleotide triphosphate hydrolases"/>
    <property type="match status" value="2"/>
</dbReference>
<dbReference type="PROSITE" id="PS51194">
    <property type="entry name" value="HELICASE_CTER"/>
    <property type="match status" value="1"/>
</dbReference>
<dbReference type="OrthoDB" id="28053at2759"/>
<sequence length="1290" mass="143195">MSHSSNSRGGWRSGKGPSSSSRGFSRMASRGGSSKGKEKNKLPPIEGPVHDEPYIQKTYRADKAMKPEWLDNPKSPVSNYMLAAHNQPPNYQSALMSRGDTKLYRTTLIIPESDNPIIAYGDAPTKKDSERLAALCALCMLDARELMGRSQAKKGAASGKLAAPGKLSDGTVVDYERARQFMDYYCRRFQFGKPEITYKELRSRSGGWEAIMAVDGKRIGLGSAQNKKQALSACYVDVTQYLESCDPELWAKFVEDAKTGKDLGLASAVIFQISDVVEERIQNLCQDVGASALYRNRPRTATVAATSSTNDAQTNAGRYVAPNRRAATEETLQQKSKLLQERRTNYLQDPRMEKMRNTRAALPVYTKSEQVLSHIRDNDVTILMAATGSGKTTQIPQLVLDEWTQRGDGAKCNIICTQPRRIAAISVAGRVAAERGETVGKSIGYQVRFEAKTPERNGSVTFCTTGVFLKRMHSALEAGSGGNNLDDVTHLVVDEVHERDVDTDLLLVVLKRLLEDRRRQGKPLRIILMSATIDPTLFQNYFSDAAGAPAGVIEVPGRSFPVEKHFMDDFVPKILSDPAAANQLLTHDNVRNYLAKEVDISKLPPQAAARLRGIDVQLRDEDLELPYPLIAHTILHVLQKTDDGHVLVFMPGWDEIVAVERLLKDVSGPFSLSRLSKSGKFEIHLLHSTIPVAEQQAIFEPPPAGIRRVILSTNIAETSVTIPDVVYVVDSGKVKEQRYDPERRISSLVSAWVGSSNLNQRAGRAGRHRPGEYYGILGHRRAQQLHPYQTVEMKRVDLTNVVMHVKALNFPGVSVEEVLASLIEPPAEERVVAAMQSLKMVGALDEQKNLTSLGRVLLQLPIDPQMGRLVLYGAFFRCLDEALTLAAILTNRDPFMSPMHLKEESARRKMSFSADEFRSDALTILRAYRVWWSMQSRGDYRAANQFCMDNFLSKPTLLMMQKVKGHILQSLYDVGLMKVVAKGELATWEPRRGDDTVPSELNVNGDSLPLLAALITIALQPKFALRTSDKTFRTNQDKSVLIHPSSVNHSKHRKDDVKMAALEGLDGRMEKQLIAFGEKRQNISVTNTNGPPQKFIVNTTRIDPLTYVLFGAYHVQVTQRGIICDDWLPIVGRIDALDDVERLKSRMEACMLRVFEGITAGNAGRGSRHVRRQEKEEESGDEEEDYKRRDSTLSRTEIEELDMMTHDIVHVLNDYSADRLANQSRATSRAATPAGSPTLPQSRLHSATRGSLDWPAIGGGGGGGSRSGYSTPYNAASYFMSRPGTPSRLR</sequence>
<evidence type="ECO:0000313" key="8">
    <source>
        <dbReference type="EMBL" id="TCD71529.1"/>
    </source>
</evidence>
<dbReference type="InterPro" id="IPR048333">
    <property type="entry name" value="HA2_WH"/>
</dbReference>
<dbReference type="PROSITE" id="PS51192">
    <property type="entry name" value="HELICASE_ATP_BIND_1"/>
    <property type="match status" value="1"/>
</dbReference>
<evidence type="ECO:0000256" key="1">
    <source>
        <dbReference type="ARBA" id="ARBA00022741"/>
    </source>
</evidence>
<keyword evidence="1" id="KW-0547">Nucleotide-binding</keyword>
<dbReference type="Proteomes" id="UP000292702">
    <property type="component" value="Unassembled WGS sequence"/>
</dbReference>
<evidence type="ECO:0000256" key="5">
    <source>
        <dbReference type="SAM" id="MobiDB-lite"/>
    </source>
</evidence>
<dbReference type="FunFam" id="3.40.50.300:FF:001627">
    <property type="entry name" value="Nuclear DNA helicase II"/>
    <property type="match status" value="1"/>
</dbReference>
<dbReference type="GO" id="GO:0005524">
    <property type="term" value="F:ATP binding"/>
    <property type="evidence" value="ECO:0007669"/>
    <property type="project" value="UniProtKB-KW"/>
</dbReference>
<dbReference type="InterPro" id="IPR011545">
    <property type="entry name" value="DEAD/DEAH_box_helicase_dom"/>
</dbReference>
<dbReference type="CDD" id="cd18791">
    <property type="entry name" value="SF2_C_RHA"/>
    <property type="match status" value="1"/>
</dbReference>
<gene>
    <name evidence="8" type="ORF">EIP91_008910</name>
</gene>
<keyword evidence="4" id="KW-0067">ATP-binding</keyword>
<feature type="compositionally biased region" description="Polar residues" evidence="5">
    <location>
        <begin position="1238"/>
        <end position="1249"/>
    </location>
</feature>
<feature type="domain" description="Helicase C-terminal" evidence="7">
    <location>
        <begin position="633"/>
        <end position="809"/>
    </location>
</feature>
<dbReference type="InterPro" id="IPR007502">
    <property type="entry name" value="Helicase-assoc_dom"/>
</dbReference>
<feature type="domain" description="Helicase ATP-binding" evidence="6">
    <location>
        <begin position="372"/>
        <end position="551"/>
    </location>
</feature>
<feature type="region of interest" description="Disordered" evidence="5">
    <location>
        <begin position="1163"/>
        <end position="1193"/>
    </location>
</feature>
<dbReference type="PANTHER" id="PTHR18934">
    <property type="entry name" value="ATP-DEPENDENT RNA HELICASE"/>
    <property type="match status" value="1"/>
</dbReference>
<dbReference type="CDD" id="cd17917">
    <property type="entry name" value="DEXHc_RHA-like"/>
    <property type="match status" value="1"/>
</dbReference>
<dbReference type="InterPro" id="IPR027417">
    <property type="entry name" value="P-loop_NTPase"/>
</dbReference>
<comment type="caution">
    <text evidence="8">The sequence shown here is derived from an EMBL/GenBank/DDBJ whole genome shotgun (WGS) entry which is preliminary data.</text>
</comment>
<organism evidence="8 9">
    <name type="scientific">Steccherinum ochraceum</name>
    <dbReference type="NCBI Taxonomy" id="92696"/>
    <lineage>
        <taxon>Eukaryota</taxon>
        <taxon>Fungi</taxon>
        <taxon>Dikarya</taxon>
        <taxon>Basidiomycota</taxon>
        <taxon>Agaricomycotina</taxon>
        <taxon>Agaricomycetes</taxon>
        <taxon>Polyporales</taxon>
        <taxon>Steccherinaceae</taxon>
        <taxon>Steccherinum</taxon>
    </lineage>
</organism>
<dbReference type="STRING" id="92696.A0A4R0RYW5"/>
<evidence type="ECO:0000256" key="3">
    <source>
        <dbReference type="ARBA" id="ARBA00022806"/>
    </source>
</evidence>
<evidence type="ECO:0000259" key="6">
    <source>
        <dbReference type="PROSITE" id="PS51192"/>
    </source>
</evidence>
<reference evidence="8 9" key="1">
    <citation type="submission" date="2018-11" db="EMBL/GenBank/DDBJ databases">
        <title>Genome assembly of Steccherinum ochraceum LE-BIN_3174, the white-rot fungus of the Steccherinaceae family (The Residual Polyporoid clade, Polyporales, Basidiomycota).</title>
        <authorList>
            <person name="Fedorova T.V."/>
            <person name="Glazunova O.A."/>
            <person name="Landesman E.O."/>
            <person name="Moiseenko K.V."/>
            <person name="Psurtseva N.V."/>
            <person name="Savinova O.S."/>
            <person name="Shakhova N.V."/>
            <person name="Tyazhelova T.V."/>
            <person name="Vasina D.V."/>
        </authorList>
    </citation>
    <scope>NUCLEOTIDE SEQUENCE [LARGE SCALE GENOMIC DNA]</scope>
    <source>
        <strain evidence="8 9">LE-BIN_3174</strain>
    </source>
</reference>
<dbReference type="SUPFAM" id="SSF54768">
    <property type="entry name" value="dsRNA-binding domain-like"/>
    <property type="match status" value="1"/>
</dbReference>
<dbReference type="GO" id="GO:0004386">
    <property type="term" value="F:helicase activity"/>
    <property type="evidence" value="ECO:0007669"/>
    <property type="project" value="UniProtKB-KW"/>
</dbReference>
<dbReference type="SMART" id="SM00487">
    <property type="entry name" value="DEXDc"/>
    <property type="match status" value="1"/>
</dbReference>
<evidence type="ECO:0000313" key="9">
    <source>
        <dbReference type="Proteomes" id="UP000292702"/>
    </source>
</evidence>
<evidence type="ECO:0000259" key="7">
    <source>
        <dbReference type="PROSITE" id="PS51194"/>
    </source>
</evidence>
<feature type="region of interest" description="Disordered" evidence="5">
    <location>
        <begin position="1"/>
        <end position="54"/>
    </location>
</feature>
<feature type="compositionally biased region" description="Gly residues" evidence="5">
    <location>
        <begin position="1257"/>
        <end position="1266"/>
    </location>
</feature>
<dbReference type="InterPro" id="IPR001650">
    <property type="entry name" value="Helicase_C-like"/>
</dbReference>
<feature type="compositionally biased region" description="Low complexity" evidence="5">
    <location>
        <begin position="7"/>
        <end position="32"/>
    </location>
</feature>
<keyword evidence="3" id="KW-0347">Helicase</keyword>
<dbReference type="SMART" id="SM00847">
    <property type="entry name" value="HA2"/>
    <property type="match status" value="1"/>
</dbReference>
<keyword evidence="9" id="KW-1185">Reference proteome</keyword>
<dbReference type="Pfam" id="PF00271">
    <property type="entry name" value="Helicase_C"/>
    <property type="match status" value="1"/>
</dbReference>
<evidence type="ECO:0008006" key="10">
    <source>
        <dbReference type="Google" id="ProtNLM"/>
    </source>
</evidence>
<protein>
    <recommendedName>
        <fullName evidence="10">P-loop containing nucleoside triphosphate hydrolase protein</fullName>
    </recommendedName>
</protein>
<proteinExistence type="predicted"/>
<dbReference type="Gene3D" id="1.20.120.1080">
    <property type="match status" value="1"/>
</dbReference>
<dbReference type="SUPFAM" id="SSF52540">
    <property type="entry name" value="P-loop containing nucleoside triphosphate hydrolases"/>
    <property type="match status" value="1"/>
</dbReference>
<feature type="region of interest" description="Disordered" evidence="5">
    <location>
        <begin position="1223"/>
        <end position="1268"/>
    </location>
</feature>
<keyword evidence="2" id="KW-0378">Hydrolase</keyword>
<dbReference type="Pfam" id="PF04408">
    <property type="entry name" value="WHD_HA2"/>
    <property type="match status" value="1"/>
</dbReference>
<accession>A0A4R0RYW5</accession>
<dbReference type="Pfam" id="PF00270">
    <property type="entry name" value="DEAD"/>
    <property type="match status" value="1"/>
</dbReference>
<evidence type="ECO:0000256" key="2">
    <source>
        <dbReference type="ARBA" id="ARBA00022801"/>
    </source>
</evidence>
<dbReference type="PANTHER" id="PTHR18934:SF203">
    <property type="entry name" value="ATP-DEPENDENT RNA HELICASE A"/>
    <property type="match status" value="1"/>
</dbReference>
<dbReference type="GO" id="GO:0016787">
    <property type="term" value="F:hydrolase activity"/>
    <property type="evidence" value="ECO:0007669"/>
    <property type="project" value="UniProtKB-KW"/>
</dbReference>
<dbReference type="InterPro" id="IPR014001">
    <property type="entry name" value="Helicase_ATP-bd"/>
</dbReference>
<dbReference type="GO" id="GO:0003723">
    <property type="term" value="F:RNA binding"/>
    <property type="evidence" value="ECO:0007669"/>
    <property type="project" value="TreeGrafter"/>
</dbReference>
<dbReference type="EMBL" id="RWJN01000005">
    <property type="protein sequence ID" value="TCD71529.1"/>
    <property type="molecule type" value="Genomic_DNA"/>
</dbReference>
<dbReference type="Pfam" id="PF21010">
    <property type="entry name" value="HA2_C"/>
    <property type="match status" value="1"/>
</dbReference>
<dbReference type="SMART" id="SM00490">
    <property type="entry name" value="HELICc"/>
    <property type="match status" value="1"/>
</dbReference>
<name>A0A4R0RYW5_9APHY</name>
<evidence type="ECO:0000256" key="4">
    <source>
        <dbReference type="ARBA" id="ARBA00022840"/>
    </source>
</evidence>